<keyword evidence="6" id="KW-0464">Manganese</keyword>
<evidence type="ECO:0000256" key="3">
    <source>
        <dbReference type="ARBA" id="ARBA00022723"/>
    </source>
</evidence>
<dbReference type="GO" id="GO:0046872">
    <property type="term" value="F:metal ion binding"/>
    <property type="evidence" value="ECO:0007669"/>
    <property type="project" value="UniProtKB-KW"/>
</dbReference>
<evidence type="ECO:0000313" key="8">
    <source>
        <dbReference type="EMBL" id="HGY57448.1"/>
    </source>
</evidence>
<keyword evidence="5" id="KW-0460">Magnesium</keyword>
<dbReference type="PANTHER" id="PTHR12992">
    <property type="entry name" value="NUDIX HYDROLASE"/>
    <property type="match status" value="1"/>
</dbReference>
<organism evidence="8">
    <name type="scientific">Caldithrix abyssi</name>
    <dbReference type="NCBI Taxonomy" id="187145"/>
    <lineage>
        <taxon>Bacteria</taxon>
        <taxon>Pseudomonadati</taxon>
        <taxon>Calditrichota</taxon>
        <taxon>Calditrichia</taxon>
        <taxon>Calditrichales</taxon>
        <taxon>Calditrichaceae</taxon>
        <taxon>Caldithrix</taxon>
    </lineage>
</organism>
<dbReference type="InterPro" id="IPR015797">
    <property type="entry name" value="NUDIX_hydrolase-like_dom_sf"/>
</dbReference>
<dbReference type="EMBL" id="DRQG01000161">
    <property type="protein sequence ID" value="HGY57448.1"/>
    <property type="molecule type" value="Genomic_DNA"/>
</dbReference>
<keyword evidence="3" id="KW-0479">Metal-binding</keyword>
<keyword evidence="4" id="KW-0378">Hydrolase</keyword>
<dbReference type="CDD" id="cd03426">
    <property type="entry name" value="NUDIX_CoAse_Nudt7"/>
    <property type="match status" value="1"/>
</dbReference>
<comment type="cofactor">
    <cofactor evidence="1">
        <name>Mn(2+)</name>
        <dbReference type="ChEBI" id="CHEBI:29035"/>
    </cofactor>
</comment>
<dbReference type="AlphaFoldDB" id="A0A7V4U4B4"/>
<evidence type="ECO:0000256" key="1">
    <source>
        <dbReference type="ARBA" id="ARBA00001936"/>
    </source>
</evidence>
<name>A0A7V4U4B4_CALAY</name>
<gene>
    <name evidence="8" type="ORF">ENK44_17200</name>
</gene>
<sequence length="219" mass="25540">MKKNTVDPSGFYHALCHSEKDLKKHIRSKLTAHKPRRYIYKDAPYTEAAVLIPIFFKDGQAHVLFTRRTEIVEHHKGQVSFPGGKRDETDTDLLTTALRESEEEVGLQSDDVTILGQTDVFLTNTHYLVTPYVGFFPYPYNFKISRGEIAHLIETPLLHLMQDRHFEIKPWQKGNETWMVHFYYFNDETIWGVTGFLLSNFLSVVFGLERNNFEVKNAR</sequence>
<dbReference type="InterPro" id="IPR045121">
    <property type="entry name" value="CoAse"/>
</dbReference>
<dbReference type="Pfam" id="PF00293">
    <property type="entry name" value="NUDIX"/>
    <property type="match status" value="1"/>
</dbReference>
<dbReference type="PANTHER" id="PTHR12992:SF11">
    <property type="entry name" value="MITOCHONDRIAL COENZYME A DIPHOSPHATASE NUDT8"/>
    <property type="match status" value="1"/>
</dbReference>
<accession>A0A7V4U4B4</accession>
<dbReference type="Proteomes" id="UP000885779">
    <property type="component" value="Unassembled WGS sequence"/>
</dbReference>
<protein>
    <submittedName>
        <fullName evidence="8">CoA pyrophosphatase</fullName>
    </submittedName>
</protein>
<comment type="cofactor">
    <cofactor evidence="2">
        <name>Mg(2+)</name>
        <dbReference type="ChEBI" id="CHEBI:18420"/>
    </cofactor>
</comment>
<evidence type="ECO:0000256" key="4">
    <source>
        <dbReference type="ARBA" id="ARBA00022801"/>
    </source>
</evidence>
<evidence type="ECO:0000256" key="6">
    <source>
        <dbReference type="ARBA" id="ARBA00023211"/>
    </source>
</evidence>
<proteinExistence type="predicted"/>
<dbReference type="Gene3D" id="3.90.79.10">
    <property type="entry name" value="Nucleoside Triphosphate Pyrophosphohydrolase"/>
    <property type="match status" value="1"/>
</dbReference>
<evidence type="ECO:0000256" key="2">
    <source>
        <dbReference type="ARBA" id="ARBA00001946"/>
    </source>
</evidence>
<comment type="caution">
    <text evidence="8">The sequence shown here is derived from an EMBL/GenBank/DDBJ whole genome shotgun (WGS) entry which is preliminary data.</text>
</comment>
<evidence type="ECO:0000259" key="7">
    <source>
        <dbReference type="PROSITE" id="PS51462"/>
    </source>
</evidence>
<dbReference type="PROSITE" id="PS51462">
    <property type="entry name" value="NUDIX"/>
    <property type="match status" value="1"/>
</dbReference>
<dbReference type="GO" id="GO:0010945">
    <property type="term" value="F:coenzyme A diphosphatase activity"/>
    <property type="evidence" value="ECO:0007669"/>
    <property type="project" value="InterPro"/>
</dbReference>
<feature type="domain" description="Nudix hydrolase" evidence="7">
    <location>
        <begin position="45"/>
        <end position="177"/>
    </location>
</feature>
<dbReference type="SUPFAM" id="SSF55811">
    <property type="entry name" value="Nudix"/>
    <property type="match status" value="1"/>
</dbReference>
<dbReference type="InterPro" id="IPR000086">
    <property type="entry name" value="NUDIX_hydrolase_dom"/>
</dbReference>
<evidence type="ECO:0000256" key="5">
    <source>
        <dbReference type="ARBA" id="ARBA00022842"/>
    </source>
</evidence>
<reference evidence="8" key="1">
    <citation type="journal article" date="2020" name="mSystems">
        <title>Genome- and Community-Level Interaction Insights into Carbon Utilization and Element Cycling Functions of Hydrothermarchaeota in Hydrothermal Sediment.</title>
        <authorList>
            <person name="Zhou Z."/>
            <person name="Liu Y."/>
            <person name="Xu W."/>
            <person name="Pan J."/>
            <person name="Luo Z.H."/>
            <person name="Li M."/>
        </authorList>
    </citation>
    <scope>NUCLEOTIDE SEQUENCE [LARGE SCALE GENOMIC DNA]</scope>
    <source>
        <strain evidence="8">HyVt-577</strain>
    </source>
</reference>